<dbReference type="EMBL" id="OY660886">
    <property type="protein sequence ID" value="CAJ1085854.1"/>
    <property type="molecule type" value="Genomic_DNA"/>
</dbReference>
<evidence type="ECO:0000259" key="7">
    <source>
        <dbReference type="PROSITE" id="PS50240"/>
    </source>
</evidence>
<evidence type="ECO:0000256" key="1">
    <source>
        <dbReference type="ARBA" id="ARBA00022670"/>
    </source>
</evidence>
<dbReference type="GO" id="GO:0004252">
    <property type="term" value="F:serine-type endopeptidase activity"/>
    <property type="evidence" value="ECO:0007669"/>
    <property type="project" value="InterPro"/>
</dbReference>
<dbReference type="PANTHER" id="PTHR24253:SF144">
    <property type="entry name" value="CHYMOTRYPSIN-LIKE PROTEASE CTRL-1-RELATED"/>
    <property type="match status" value="1"/>
</dbReference>
<keyword evidence="5" id="KW-1015">Disulfide bond</keyword>
<keyword evidence="4" id="KW-0720">Serine protease</keyword>
<dbReference type="GO" id="GO:0006508">
    <property type="term" value="P:proteolysis"/>
    <property type="evidence" value="ECO:0007669"/>
    <property type="project" value="UniProtKB-KW"/>
</dbReference>
<dbReference type="InterPro" id="IPR009003">
    <property type="entry name" value="Peptidase_S1_PA"/>
</dbReference>
<dbReference type="InterPro" id="IPR001254">
    <property type="entry name" value="Trypsin_dom"/>
</dbReference>
<dbReference type="SUPFAM" id="SSF50494">
    <property type="entry name" value="Trypsin-like serine proteases"/>
    <property type="match status" value="2"/>
</dbReference>
<evidence type="ECO:0000256" key="4">
    <source>
        <dbReference type="ARBA" id="ARBA00022825"/>
    </source>
</evidence>
<protein>
    <submittedName>
        <fullName evidence="8">Tryptase gamma-like isoform X4</fullName>
    </submittedName>
</protein>
<evidence type="ECO:0000256" key="5">
    <source>
        <dbReference type="ARBA" id="ARBA00023157"/>
    </source>
</evidence>
<evidence type="ECO:0000313" key="8">
    <source>
        <dbReference type="EMBL" id="CAJ1085854.1"/>
    </source>
</evidence>
<keyword evidence="3" id="KW-0378">Hydrolase</keyword>
<keyword evidence="9" id="KW-1185">Reference proteome</keyword>
<dbReference type="PANTHER" id="PTHR24253">
    <property type="entry name" value="TRANSMEMBRANE PROTEASE SERINE"/>
    <property type="match status" value="1"/>
</dbReference>
<dbReference type="Pfam" id="PF00089">
    <property type="entry name" value="Trypsin"/>
    <property type="match status" value="2"/>
</dbReference>
<organism evidence="8 9">
    <name type="scientific">Xyrichtys novacula</name>
    <name type="common">Pearly razorfish</name>
    <name type="synonym">Hemipteronotus novacula</name>
    <dbReference type="NCBI Taxonomy" id="13765"/>
    <lineage>
        <taxon>Eukaryota</taxon>
        <taxon>Metazoa</taxon>
        <taxon>Chordata</taxon>
        <taxon>Craniata</taxon>
        <taxon>Vertebrata</taxon>
        <taxon>Euteleostomi</taxon>
        <taxon>Actinopterygii</taxon>
        <taxon>Neopterygii</taxon>
        <taxon>Teleostei</taxon>
        <taxon>Neoteleostei</taxon>
        <taxon>Acanthomorphata</taxon>
        <taxon>Eupercaria</taxon>
        <taxon>Labriformes</taxon>
        <taxon>Labridae</taxon>
        <taxon>Xyrichtys</taxon>
    </lineage>
</organism>
<gene>
    <name evidence="8" type="ORF">XNOV1_A034212</name>
</gene>
<feature type="domain" description="Peptidase S1" evidence="7">
    <location>
        <begin position="38"/>
        <end position="298"/>
    </location>
</feature>
<evidence type="ECO:0000256" key="3">
    <source>
        <dbReference type="ARBA" id="ARBA00022801"/>
    </source>
</evidence>
<keyword evidence="2" id="KW-0732">Signal</keyword>
<proteinExistence type="predicted"/>
<dbReference type="Proteomes" id="UP001178508">
    <property type="component" value="Chromosome 23"/>
</dbReference>
<sequence>MKVFLGLTNISDPSRNYEESRIVTHIECNNRSACLLKLSGPVNFTDSIYPVHLAAAGSALHSGLESWVMSGSPSGTSEEVQIVGHSECKCVNPGLAENMICAGPHEHIMGQDGQLHQCLDRLYPVTRPRYITVISVGDSSVVFLKNFQYRVKSNTCGSTDGPVCALELSPPVILFGPIPPICVAAEGSTYSIGMETFVPHGVETGNVKIQVAGNDECRSSGVRISEEEICAGPKERNMSEAEQCRDNSGHSLSTRVNSTWVLIGIVQPDLGSSCPRDKVLASYSDVSKVQESIRNQVEGPIGFVTVQPTTIPDKTITTIPPTTATPELITTFPSTTTFASDDFDDLFSPTAIPPEAITTIPPTAIPPEPITTIPPIVIPPEPITTIPPTTTTFASDDFDDLFSPTAIPPEPITTTPPPTTTTTTQTTPIYDPYYIIYGPTVAQTTATYAYDYYSDLYPDIPIIPEVTTTTHGHDDYSDFYPYETTTTEPTAIAPTTIAPTKPEDVFDDAVASGSRSFVSAGGSVEPIWREEMKENKKNLVIAQCEE</sequence>
<accession>A0AAV1HM16</accession>
<dbReference type="Gene3D" id="2.40.10.10">
    <property type="entry name" value="Trypsin-like serine proteases"/>
    <property type="match status" value="2"/>
</dbReference>
<evidence type="ECO:0000313" key="9">
    <source>
        <dbReference type="Proteomes" id="UP001178508"/>
    </source>
</evidence>
<keyword evidence="6" id="KW-0325">Glycoprotein</keyword>
<name>A0AAV1HM16_XYRNO</name>
<keyword evidence="1" id="KW-0645">Protease</keyword>
<reference evidence="8" key="1">
    <citation type="submission" date="2023-08" db="EMBL/GenBank/DDBJ databases">
        <authorList>
            <person name="Alioto T."/>
            <person name="Alioto T."/>
            <person name="Gomez Garrido J."/>
        </authorList>
    </citation>
    <scope>NUCLEOTIDE SEQUENCE</scope>
</reference>
<evidence type="ECO:0000256" key="6">
    <source>
        <dbReference type="ARBA" id="ARBA00023180"/>
    </source>
</evidence>
<dbReference type="AlphaFoldDB" id="A0AAV1HM16"/>
<dbReference type="PROSITE" id="PS50240">
    <property type="entry name" value="TRYPSIN_DOM"/>
    <property type="match status" value="1"/>
</dbReference>
<evidence type="ECO:0000256" key="2">
    <source>
        <dbReference type="ARBA" id="ARBA00022729"/>
    </source>
</evidence>
<dbReference type="InterPro" id="IPR043504">
    <property type="entry name" value="Peptidase_S1_PA_chymotrypsin"/>
</dbReference>